<dbReference type="InterPro" id="IPR001633">
    <property type="entry name" value="EAL_dom"/>
</dbReference>
<dbReference type="EMBL" id="NHRY01000221">
    <property type="protein sequence ID" value="PPQ29700.1"/>
    <property type="molecule type" value="Genomic_DNA"/>
</dbReference>
<gene>
    <name evidence="3" type="ORF">CCS01_20615</name>
</gene>
<keyword evidence="4" id="KW-1185">Reference proteome</keyword>
<feature type="domain" description="EAL" evidence="1">
    <location>
        <begin position="164"/>
        <end position="413"/>
    </location>
</feature>
<dbReference type="InterPro" id="IPR052155">
    <property type="entry name" value="Biofilm_reg_signaling"/>
</dbReference>
<dbReference type="InterPro" id="IPR035919">
    <property type="entry name" value="EAL_sf"/>
</dbReference>
<dbReference type="InterPro" id="IPR000160">
    <property type="entry name" value="GGDEF_dom"/>
</dbReference>
<dbReference type="Pfam" id="PF00990">
    <property type="entry name" value="GGDEF"/>
    <property type="match status" value="1"/>
</dbReference>
<dbReference type="CDD" id="cd01949">
    <property type="entry name" value="GGDEF"/>
    <property type="match status" value="1"/>
</dbReference>
<accession>A0A2S6N502</accession>
<dbReference type="SUPFAM" id="SSF55073">
    <property type="entry name" value="Nucleotide cyclase"/>
    <property type="match status" value="1"/>
</dbReference>
<evidence type="ECO:0000313" key="3">
    <source>
        <dbReference type="EMBL" id="PPQ29700.1"/>
    </source>
</evidence>
<sequence>MPNRVMLRLRAEEALPLGGAPEACAVMCLDLDRFKNVNDTLGHPAGDKLLCEVSRRLQSVVRRSDVVARLGGDEFAILARPLDSKAELAAMACRIVDAIREPFVIDGQMVFVGTSIGITMSPDHGDDVDTLMQNADLALYRAKNDGRGRFAFFDPSLQDGLSERRRMETEMRTAVEAGHFELRYQPVIEVVTRRILGFEALMRWRHPDRGMVPPDEFIPTAEDGGMIAQLTEWALLMACQDARRWPDGLKVAVNLSPVLFRGFGLVAMVADALAASGPESNRLELEITESAMMRDPDETLAILVRLKALGVRVLMDDFGTGYSSLAYLKTFPFDKVKLDKAFVRDIDQPTSLAIIRAVTGIAESLSVRTVVEGVESEAQFRRVAAEGCDEVQGFLFSRAIPPSTIKAMLSAPERVMATAA</sequence>
<evidence type="ECO:0000313" key="4">
    <source>
        <dbReference type="Proteomes" id="UP000239724"/>
    </source>
</evidence>
<dbReference type="InterPro" id="IPR043128">
    <property type="entry name" value="Rev_trsase/Diguanyl_cyclase"/>
</dbReference>
<dbReference type="CDD" id="cd01948">
    <property type="entry name" value="EAL"/>
    <property type="match status" value="1"/>
</dbReference>
<protein>
    <recommendedName>
        <fullName evidence="5">Diguanylate cyclase</fullName>
    </recommendedName>
</protein>
<comment type="caution">
    <text evidence="3">The sequence shown here is derived from an EMBL/GenBank/DDBJ whole genome shotgun (WGS) entry which is preliminary data.</text>
</comment>
<dbReference type="PROSITE" id="PS50883">
    <property type="entry name" value="EAL"/>
    <property type="match status" value="1"/>
</dbReference>
<dbReference type="PROSITE" id="PS50887">
    <property type="entry name" value="GGDEF"/>
    <property type="match status" value="1"/>
</dbReference>
<evidence type="ECO:0000259" key="2">
    <source>
        <dbReference type="PROSITE" id="PS50887"/>
    </source>
</evidence>
<dbReference type="SMART" id="SM00052">
    <property type="entry name" value="EAL"/>
    <property type="match status" value="1"/>
</dbReference>
<proteinExistence type="predicted"/>
<dbReference type="InterPro" id="IPR029787">
    <property type="entry name" value="Nucleotide_cyclase"/>
</dbReference>
<dbReference type="Gene3D" id="3.30.70.270">
    <property type="match status" value="1"/>
</dbReference>
<reference evidence="3 4" key="1">
    <citation type="journal article" date="2018" name="Arch. Microbiol.">
        <title>New insights into the metabolic potential of the phototrophic purple bacterium Rhodopila globiformis DSM 161(T) from its draft genome sequence and evidence for a vanadium-dependent nitrogenase.</title>
        <authorList>
            <person name="Imhoff J.F."/>
            <person name="Rahn T."/>
            <person name="Kunzel S."/>
            <person name="Neulinger S.C."/>
        </authorList>
    </citation>
    <scope>NUCLEOTIDE SEQUENCE [LARGE SCALE GENOMIC DNA]</scope>
    <source>
        <strain evidence="3 4">DSM 161</strain>
    </source>
</reference>
<name>A0A2S6N502_RHOGL</name>
<evidence type="ECO:0008006" key="5">
    <source>
        <dbReference type="Google" id="ProtNLM"/>
    </source>
</evidence>
<organism evidence="3 4">
    <name type="scientific">Rhodopila globiformis</name>
    <name type="common">Rhodopseudomonas globiformis</name>
    <dbReference type="NCBI Taxonomy" id="1071"/>
    <lineage>
        <taxon>Bacteria</taxon>
        <taxon>Pseudomonadati</taxon>
        <taxon>Pseudomonadota</taxon>
        <taxon>Alphaproteobacteria</taxon>
        <taxon>Acetobacterales</taxon>
        <taxon>Acetobacteraceae</taxon>
        <taxon>Rhodopila</taxon>
    </lineage>
</organism>
<dbReference type="Gene3D" id="3.20.20.450">
    <property type="entry name" value="EAL domain"/>
    <property type="match status" value="1"/>
</dbReference>
<dbReference type="SUPFAM" id="SSF141868">
    <property type="entry name" value="EAL domain-like"/>
    <property type="match status" value="1"/>
</dbReference>
<dbReference type="PANTHER" id="PTHR44757">
    <property type="entry name" value="DIGUANYLATE CYCLASE DGCP"/>
    <property type="match status" value="1"/>
</dbReference>
<feature type="domain" description="GGDEF" evidence="2">
    <location>
        <begin position="22"/>
        <end position="155"/>
    </location>
</feature>
<evidence type="ECO:0000259" key="1">
    <source>
        <dbReference type="PROSITE" id="PS50883"/>
    </source>
</evidence>
<dbReference type="NCBIfam" id="TIGR00254">
    <property type="entry name" value="GGDEF"/>
    <property type="match status" value="1"/>
</dbReference>
<dbReference type="Proteomes" id="UP000239724">
    <property type="component" value="Unassembled WGS sequence"/>
</dbReference>
<dbReference type="RefSeq" id="WP_104520706.1">
    <property type="nucleotide sequence ID" value="NZ_NHRY01000221.1"/>
</dbReference>
<dbReference type="PANTHER" id="PTHR44757:SF2">
    <property type="entry name" value="BIOFILM ARCHITECTURE MAINTENANCE PROTEIN MBAA"/>
    <property type="match status" value="1"/>
</dbReference>
<dbReference type="AlphaFoldDB" id="A0A2S6N502"/>
<dbReference type="SMART" id="SM00267">
    <property type="entry name" value="GGDEF"/>
    <property type="match status" value="1"/>
</dbReference>
<dbReference type="Pfam" id="PF00563">
    <property type="entry name" value="EAL"/>
    <property type="match status" value="1"/>
</dbReference>